<evidence type="ECO:0000256" key="1">
    <source>
        <dbReference type="SAM" id="MobiDB-lite"/>
    </source>
</evidence>
<dbReference type="InterPro" id="IPR011042">
    <property type="entry name" value="6-blade_b-propeller_TolB-like"/>
</dbReference>
<comment type="caution">
    <text evidence="3">The sequence shown here is derived from an EMBL/GenBank/DDBJ whole genome shotgun (WGS) entry which is preliminary data.</text>
</comment>
<dbReference type="AlphaFoldDB" id="A0A8S8ZJP0"/>
<keyword evidence="2" id="KW-0732">Signal</keyword>
<sequence>MAHHYHHPQQCSILMNVLFTLLFASLSSSLTPNDNQNHATLLPLPNHIITQFPNPTWLENIAVRSNGDLLTESAPTASLHLVSNLDLNHHSYSSKSNGSGSTTKRKTTHTTASNSNSDAHETTPKIKSITQLTQALLPNGVTSLPPPGNPNTVLIADSFAGLVWCLDIPYG</sequence>
<accession>A0A8S8ZJP0</accession>
<evidence type="ECO:0000313" key="3">
    <source>
        <dbReference type="EMBL" id="KAA8629036.1"/>
    </source>
</evidence>
<protein>
    <submittedName>
        <fullName evidence="3">Uncharacterized protein</fullName>
    </submittedName>
</protein>
<gene>
    <name evidence="3" type="ORF">SMACR_03343</name>
</gene>
<feature type="chain" id="PRO_5035816888" evidence="2">
    <location>
        <begin position="30"/>
        <end position="171"/>
    </location>
</feature>
<dbReference type="PANTHER" id="PTHR42060:SF1">
    <property type="entry name" value="NHL REPEAT-CONTAINING PROTEIN"/>
    <property type="match status" value="1"/>
</dbReference>
<organism evidence="3 4">
    <name type="scientific">Sordaria macrospora</name>
    <dbReference type="NCBI Taxonomy" id="5147"/>
    <lineage>
        <taxon>Eukaryota</taxon>
        <taxon>Fungi</taxon>
        <taxon>Dikarya</taxon>
        <taxon>Ascomycota</taxon>
        <taxon>Pezizomycotina</taxon>
        <taxon>Sordariomycetes</taxon>
        <taxon>Sordariomycetidae</taxon>
        <taxon>Sordariales</taxon>
        <taxon>Sordariaceae</taxon>
        <taxon>Sordaria</taxon>
    </lineage>
</organism>
<feature type="region of interest" description="Disordered" evidence="1">
    <location>
        <begin position="92"/>
        <end position="124"/>
    </location>
</feature>
<name>A0A8S8ZJP0_SORMA</name>
<dbReference type="InterPro" id="IPR052998">
    <property type="entry name" value="Hetero-Diels-Alderase-like"/>
</dbReference>
<dbReference type="VEuPathDB" id="FungiDB:SMAC_03343"/>
<reference evidence="3 4" key="1">
    <citation type="submission" date="2017-07" db="EMBL/GenBank/DDBJ databases">
        <title>Genome sequence of the Sordaria macrospora wild type strain R19027.</title>
        <authorList>
            <person name="Nowrousian M."/>
            <person name="Teichert I."/>
            <person name="Kueck U."/>
        </authorList>
    </citation>
    <scope>NUCLEOTIDE SEQUENCE [LARGE SCALE GENOMIC DNA]</scope>
    <source>
        <strain evidence="3 4">R19027</strain>
        <tissue evidence="3">Mycelium</tissue>
    </source>
</reference>
<dbReference type="EMBL" id="NMPR01000152">
    <property type="protein sequence ID" value="KAA8629036.1"/>
    <property type="molecule type" value="Genomic_DNA"/>
</dbReference>
<dbReference type="Gene3D" id="2.120.10.30">
    <property type="entry name" value="TolB, C-terminal domain"/>
    <property type="match status" value="1"/>
</dbReference>
<evidence type="ECO:0000313" key="4">
    <source>
        <dbReference type="Proteomes" id="UP000433876"/>
    </source>
</evidence>
<evidence type="ECO:0000256" key="2">
    <source>
        <dbReference type="SAM" id="SignalP"/>
    </source>
</evidence>
<feature type="compositionally biased region" description="Low complexity" evidence="1">
    <location>
        <begin position="92"/>
        <end position="102"/>
    </location>
</feature>
<feature type="signal peptide" evidence="2">
    <location>
        <begin position="1"/>
        <end position="29"/>
    </location>
</feature>
<dbReference type="PANTHER" id="PTHR42060">
    <property type="entry name" value="NHL REPEAT-CONTAINING PROTEIN-RELATED"/>
    <property type="match status" value="1"/>
</dbReference>
<proteinExistence type="predicted"/>
<dbReference type="Proteomes" id="UP000433876">
    <property type="component" value="Unassembled WGS sequence"/>
</dbReference>